<evidence type="ECO:0000313" key="2">
    <source>
        <dbReference type="EMBL" id="NYH94988.1"/>
    </source>
</evidence>
<feature type="region of interest" description="Disordered" evidence="1">
    <location>
        <begin position="387"/>
        <end position="473"/>
    </location>
</feature>
<feature type="compositionally biased region" description="Basic and acidic residues" evidence="1">
    <location>
        <begin position="434"/>
        <end position="445"/>
    </location>
</feature>
<feature type="compositionally biased region" description="Basic and acidic residues" evidence="1">
    <location>
        <begin position="228"/>
        <end position="242"/>
    </location>
</feature>
<proteinExistence type="predicted"/>
<feature type="compositionally biased region" description="Low complexity" evidence="1">
    <location>
        <begin position="387"/>
        <end position="407"/>
    </location>
</feature>
<keyword evidence="3" id="KW-1185">Reference proteome</keyword>
<feature type="region of interest" description="Disordered" evidence="1">
    <location>
        <begin position="212"/>
        <end position="257"/>
    </location>
</feature>
<accession>A0A7Y9XXA6</accession>
<feature type="region of interest" description="Disordered" evidence="1">
    <location>
        <begin position="162"/>
        <end position="197"/>
    </location>
</feature>
<evidence type="ECO:0008006" key="4">
    <source>
        <dbReference type="Google" id="ProtNLM"/>
    </source>
</evidence>
<feature type="compositionally biased region" description="Low complexity" evidence="1">
    <location>
        <begin position="180"/>
        <end position="197"/>
    </location>
</feature>
<dbReference type="Proteomes" id="UP000522081">
    <property type="component" value="Unassembled WGS sequence"/>
</dbReference>
<evidence type="ECO:0000313" key="3">
    <source>
        <dbReference type="Proteomes" id="UP000522081"/>
    </source>
</evidence>
<dbReference type="RefSeq" id="WP_179406890.1">
    <property type="nucleotide sequence ID" value="NZ_BMGF01000009.1"/>
</dbReference>
<feature type="compositionally biased region" description="Polar residues" evidence="1">
    <location>
        <begin position="448"/>
        <end position="466"/>
    </location>
</feature>
<reference evidence="2 3" key="1">
    <citation type="submission" date="2020-07" db="EMBL/GenBank/DDBJ databases">
        <title>Genomic Encyclopedia of Type Strains, Phase IV (KMG-IV): sequencing the most valuable type-strain genomes for metagenomic binning, comparative biology and taxonomic classification.</title>
        <authorList>
            <person name="Goeker M."/>
        </authorList>
    </citation>
    <scope>NUCLEOTIDE SEQUENCE [LARGE SCALE GENOMIC DNA]</scope>
    <source>
        <strain evidence="2 3">DSM 29043</strain>
    </source>
</reference>
<comment type="caution">
    <text evidence="2">The sequence shown here is derived from an EMBL/GenBank/DDBJ whole genome shotgun (WGS) entry which is preliminary data.</text>
</comment>
<dbReference type="AlphaFoldDB" id="A0A7Y9XXA6"/>
<sequence length="473" mass="47817">MLLSVNGNPVAPAGPAVAATPGSAGDMSLSGGFASILAFGLGSTETAEELGSGKAADKGRQGIAGPDLPPGTELPEFASLVLPLPASGLERREQPTVIGDEGANLRTTPGLAPKNAVAEFAAPRHEPIATGNVGAPSAIDGSIRLVPETTRPQIAAAMLQESEPPAPERNGALEAEPGNTSSKAAKSTSTAPIADAPDPIATLRIAHAGPEIVGTRTSTLSGTATPTSRDDVLADRTTDPAKSETGVAGPRRTTAAPPSVQRAVAEAADAQFDTVAPIRDVASSDPVGSPRVADTTAHALPLARNLSVATPALAKAELSAPVQVQQPADFSALVDRLVEAREAAGAQAVSATMRHDEFGRVSISFRHAEGSLNVGLASSDPGFAPAVQAAAASQQARQEAEQAAGQQSRNDHYGQHAAQQNGGGSSHAGAQSPSRDDTRSREGEAGRQWQQAEPDNQTKPTANSAGRGSGIYA</sequence>
<feature type="compositionally biased region" description="Polar residues" evidence="1">
    <location>
        <begin position="215"/>
        <end position="227"/>
    </location>
</feature>
<feature type="region of interest" description="Disordered" evidence="1">
    <location>
        <begin position="1"/>
        <end position="23"/>
    </location>
</feature>
<gene>
    <name evidence="2" type="ORF">FHS75_001307</name>
</gene>
<organism evidence="2 3">
    <name type="scientific">Novosphingobium marinum</name>
    <dbReference type="NCBI Taxonomy" id="1514948"/>
    <lineage>
        <taxon>Bacteria</taxon>
        <taxon>Pseudomonadati</taxon>
        <taxon>Pseudomonadota</taxon>
        <taxon>Alphaproteobacteria</taxon>
        <taxon>Sphingomonadales</taxon>
        <taxon>Sphingomonadaceae</taxon>
        <taxon>Novosphingobium</taxon>
    </lineage>
</organism>
<name>A0A7Y9XXA6_9SPHN</name>
<evidence type="ECO:0000256" key="1">
    <source>
        <dbReference type="SAM" id="MobiDB-lite"/>
    </source>
</evidence>
<protein>
    <recommendedName>
        <fullName evidence="4">Flagellar hook-length control protein FliK</fullName>
    </recommendedName>
</protein>
<dbReference type="EMBL" id="JACBZF010000002">
    <property type="protein sequence ID" value="NYH94988.1"/>
    <property type="molecule type" value="Genomic_DNA"/>
</dbReference>